<evidence type="ECO:0000259" key="12">
    <source>
        <dbReference type="PROSITE" id="PS01124"/>
    </source>
</evidence>
<dbReference type="InterPro" id="IPR018060">
    <property type="entry name" value="HTH_AraC"/>
</dbReference>
<evidence type="ECO:0000256" key="2">
    <source>
        <dbReference type="ARBA" id="ARBA00022603"/>
    </source>
</evidence>
<dbReference type="PIRSF" id="PIRSF000408">
    <property type="entry name" value="Alkyltransferas_AdaA"/>
    <property type="match status" value="1"/>
</dbReference>
<evidence type="ECO:0000256" key="4">
    <source>
        <dbReference type="ARBA" id="ARBA00022723"/>
    </source>
</evidence>
<keyword evidence="9" id="KW-0010">Activator</keyword>
<dbReference type="PROSITE" id="PS01124">
    <property type="entry name" value="HTH_ARAC_FAMILY_2"/>
    <property type="match status" value="1"/>
</dbReference>
<dbReference type="GO" id="GO:0008168">
    <property type="term" value="F:methyltransferase activity"/>
    <property type="evidence" value="ECO:0007669"/>
    <property type="project" value="UniProtKB-KW"/>
</dbReference>
<feature type="domain" description="HTH araC/xylS-type" evidence="12">
    <location>
        <begin position="83"/>
        <end position="181"/>
    </location>
</feature>
<dbReference type="InterPro" id="IPR004026">
    <property type="entry name" value="Ada_DNA_repair_Zn-bd"/>
</dbReference>
<keyword evidence="14" id="KW-1185">Reference proteome</keyword>
<dbReference type="EMBL" id="LSGP01000025">
    <property type="protein sequence ID" value="KYZ75339.1"/>
    <property type="molecule type" value="Genomic_DNA"/>
</dbReference>
<dbReference type="OrthoDB" id="9783680at2"/>
<dbReference type="Pfam" id="PF12833">
    <property type="entry name" value="HTH_18"/>
    <property type="match status" value="1"/>
</dbReference>
<dbReference type="Pfam" id="PF02805">
    <property type="entry name" value="Ada_Zn_binding"/>
    <property type="match status" value="1"/>
</dbReference>
<keyword evidence="11" id="KW-0234">DNA repair</keyword>
<evidence type="ECO:0000256" key="10">
    <source>
        <dbReference type="ARBA" id="ARBA00023163"/>
    </source>
</evidence>
<sequence>MALTNQEKWNAVIHNDPSYDGVFFYGVKTTGIFCRPSCKSKQPLKANVVFFDTIAQAYAHRLRPCKRCRPDLLEFRPMLDLLEKAKHIFDTYFSDRHKLATEIKELGVSQNHFIQLFRKQFTMTPVEYANKLRVEKAMQLLANTDTTILNIAMLSGFGSLSTFYDFFKKQVGLSPKEYRKTQNTNGDKK</sequence>
<keyword evidence="8" id="KW-0238">DNA-binding</keyword>
<organism evidence="13 14">
    <name type="scientific">Anaerosporomusa subterranea</name>
    <dbReference type="NCBI Taxonomy" id="1794912"/>
    <lineage>
        <taxon>Bacteria</taxon>
        <taxon>Bacillati</taxon>
        <taxon>Bacillota</taxon>
        <taxon>Negativicutes</taxon>
        <taxon>Acetonemataceae</taxon>
        <taxon>Anaerosporomusa</taxon>
    </lineage>
</organism>
<dbReference type="Gene3D" id="3.40.10.10">
    <property type="entry name" value="DNA Methylphosphotriester Repair Domain"/>
    <property type="match status" value="1"/>
</dbReference>
<dbReference type="GO" id="GO:0003700">
    <property type="term" value="F:DNA-binding transcription factor activity"/>
    <property type="evidence" value="ECO:0007669"/>
    <property type="project" value="InterPro"/>
</dbReference>
<evidence type="ECO:0000256" key="8">
    <source>
        <dbReference type="ARBA" id="ARBA00023125"/>
    </source>
</evidence>
<dbReference type="PRINTS" id="PR00032">
    <property type="entry name" value="HTHARAC"/>
</dbReference>
<dbReference type="SMART" id="SM00342">
    <property type="entry name" value="HTH_ARAC"/>
    <property type="match status" value="1"/>
</dbReference>
<accession>A0A154BN21</accession>
<evidence type="ECO:0000256" key="7">
    <source>
        <dbReference type="ARBA" id="ARBA00023015"/>
    </source>
</evidence>
<dbReference type="InterPro" id="IPR016220">
    <property type="entry name" value="Me-P-triester_DNA_alkyl-Trfase"/>
</dbReference>
<proteinExistence type="predicted"/>
<protein>
    <submittedName>
        <fullName evidence="13">AraC family transcriptional regulator</fullName>
    </submittedName>
</protein>
<dbReference type="InterPro" id="IPR018062">
    <property type="entry name" value="HTH_AraC-typ_CS"/>
</dbReference>
<evidence type="ECO:0000256" key="5">
    <source>
        <dbReference type="ARBA" id="ARBA00022763"/>
    </source>
</evidence>
<evidence type="ECO:0000256" key="6">
    <source>
        <dbReference type="ARBA" id="ARBA00022833"/>
    </source>
</evidence>
<evidence type="ECO:0000256" key="11">
    <source>
        <dbReference type="ARBA" id="ARBA00023204"/>
    </source>
</evidence>
<gene>
    <name evidence="13" type="ORF">AXX12_14385</name>
</gene>
<evidence type="ECO:0000256" key="9">
    <source>
        <dbReference type="ARBA" id="ARBA00023159"/>
    </source>
</evidence>
<dbReference type="SUPFAM" id="SSF46689">
    <property type="entry name" value="Homeodomain-like"/>
    <property type="match status" value="1"/>
</dbReference>
<dbReference type="STRING" id="1794912.AXX12_14385"/>
<dbReference type="InterPro" id="IPR009057">
    <property type="entry name" value="Homeodomain-like_sf"/>
</dbReference>
<dbReference type="GO" id="GO:0008270">
    <property type="term" value="F:zinc ion binding"/>
    <property type="evidence" value="ECO:0007669"/>
    <property type="project" value="InterPro"/>
</dbReference>
<comment type="cofactor">
    <cofactor evidence="1">
        <name>Zn(2+)</name>
        <dbReference type="ChEBI" id="CHEBI:29105"/>
    </cofactor>
</comment>
<reference evidence="13 14" key="1">
    <citation type="submission" date="2016-02" db="EMBL/GenBank/DDBJ databases">
        <title>Anaerosporomusa subterraneum gen. nov., sp. nov., a spore-forming obligate anaerobe isolated from saprolite.</title>
        <authorList>
            <person name="Choi J.K."/>
            <person name="Shah M."/>
            <person name="Yee N."/>
        </authorList>
    </citation>
    <scope>NUCLEOTIDE SEQUENCE [LARGE SCALE GENOMIC DNA]</scope>
    <source>
        <strain evidence="13 14">RU4</strain>
    </source>
</reference>
<dbReference type="PROSITE" id="PS00041">
    <property type="entry name" value="HTH_ARAC_FAMILY_1"/>
    <property type="match status" value="1"/>
</dbReference>
<dbReference type="GO" id="GO:0043565">
    <property type="term" value="F:sequence-specific DNA binding"/>
    <property type="evidence" value="ECO:0007669"/>
    <property type="project" value="InterPro"/>
</dbReference>
<evidence type="ECO:0000313" key="13">
    <source>
        <dbReference type="EMBL" id="KYZ75339.1"/>
    </source>
</evidence>
<keyword evidence="7" id="KW-0805">Transcription regulation</keyword>
<dbReference type="Proteomes" id="UP000076268">
    <property type="component" value="Unassembled WGS sequence"/>
</dbReference>
<dbReference type="AlphaFoldDB" id="A0A154BN21"/>
<keyword evidence="6" id="KW-0862">Zinc</keyword>
<evidence type="ECO:0000313" key="14">
    <source>
        <dbReference type="Proteomes" id="UP000076268"/>
    </source>
</evidence>
<keyword evidence="3" id="KW-0808">Transferase</keyword>
<comment type="caution">
    <text evidence="13">The sequence shown here is derived from an EMBL/GenBank/DDBJ whole genome shotgun (WGS) entry which is preliminary data.</text>
</comment>
<keyword evidence="2" id="KW-0489">Methyltransferase</keyword>
<keyword evidence="5" id="KW-0227">DNA damage</keyword>
<dbReference type="PANTHER" id="PTHR43280:SF2">
    <property type="entry name" value="HTH-TYPE TRANSCRIPTIONAL REGULATOR EXSA"/>
    <property type="match status" value="1"/>
</dbReference>
<evidence type="ECO:0000256" key="1">
    <source>
        <dbReference type="ARBA" id="ARBA00001947"/>
    </source>
</evidence>
<dbReference type="PANTHER" id="PTHR43280">
    <property type="entry name" value="ARAC-FAMILY TRANSCRIPTIONAL REGULATOR"/>
    <property type="match status" value="1"/>
</dbReference>
<name>A0A154BN21_ANASB</name>
<dbReference type="InterPro" id="IPR035451">
    <property type="entry name" value="Ada-like_dom_sf"/>
</dbReference>
<keyword evidence="10" id="KW-0804">Transcription</keyword>
<dbReference type="GO" id="GO:0032259">
    <property type="term" value="P:methylation"/>
    <property type="evidence" value="ECO:0007669"/>
    <property type="project" value="UniProtKB-KW"/>
</dbReference>
<dbReference type="SUPFAM" id="SSF57884">
    <property type="entry name" value="Ada DNA repair protein, N-terminal domain (N-Ada 10)"/>
    <property type="match status" value="1"/>
</dbReference>
<dbReference type="RefSeq" id="WP_066245043.1">
    <property type="nucleotide sequence ID" value="NZ_LSGP01000025.1"/>
</dbReference>
<evidence type="ECO:0000256" key="3">
    <source>
        <dbReference type="ARBA" id="ARBA00022679"/>
    </source>
</evidence>
<dbReference type="InterPro" id="IPR020449">
    <property type="entry name" value="Tscrpt_reg_AraC-type_HTH"/>
</dbReference>
<dbReference type="GO" id="GO:0006281">
    <property type="term" value="P:DNA repair"/>
    <property type="evidence" value="ECO:0007669"/>
    <property type="project" value="UniProtKB-KW"/>
</dbReference>
<dbReference type="Gene3D" id="1.10.10.60">
    <property type="entry name" value="Homeodomain-like"/>
    <property type="match status" value="2"/>
</dbReference>
<keyword evidence="4" id="KW-0479">Metal-binding</keyword>